<reference evidence="2" key="1">
    <citation type="journal article" date="2022" name="Mol. Ecol. Resour.">
        <title>The genomes of chicory, endive, great burdock and yacon provide insights into Asteraceae palaeo-polyploidization history and plant inulin production.</title>
        <authorList>
            <person name="Fan W."/>
            <person name="Wang S."/>
            <person name="Wang H."/>
            <person name="Wang A."/>
            <person name="Jiang F."/>
            <person name="Liu H."/>
            <person name="Zhao H."/>
            <person name="Xu D."/>
            <person name="Zhang Y."/>
        </authorList>
    </citation>
    <scope>NUCLEOTIDE SEQUENCE [LARGE SCALE GENOMIC DNA]</scope>
    <source>
        <strain evidence="2">cv. Yunnan</strain>
    </source>
</reference>
<dbReference type="Proteomes" id="UP001056120">
    <property type="component" value="Linkage Group LG26"/>
</dbReference>
<proteinExistence type="predicted"/>
<reference evidence="1 2" key="2">
    <citation type="journal article" date="2022" name="Mol. Ecol. Resour.">
        <title>The genomes of chicory, endive, great burdock and yacon provide insights into Asteraceae paleo-polyploidization history and plant inulin production.</title>
        <authorList>
            <person name="Fan W."/>
            <person name="Wang S."/>
            <person name="Wang H."/>
            <person name="Wang A."/>
            <person name="Jiang F."/>
            <person name="Liu H."/>
            <person name="Zhao H."/>
            <person name="Xu D."/>
            <person name="Zhang Y."/>
        </authorList>
    </citation>
    <scope>NUCLEOTIDE SEQUENCE [LARGE SCALE GENOMIC DNA]</scope>
    <source>
        <strain evidence="2">cv. Yunnan</strain>
        <tissue evidence="1">Leaves</tissue>
    </source>
</reference>
<organism evidence="1 2">
    <name type="scientific">Smallanthus sonchifolius</name>
    <dbReference type="NCBI Taxonomy" id="185202"/>
    <lineage>
        <taxon>Eukaryota</taxon>
        <taxon>Viridiplantae</taxon>
        <taxon>Streptophyta</taxon>
        <taxon>Embryophyta</taxon>
        <taxon>Tracheophyta</taxon>
        <taxon>Spermatophyta</taxon>
        <taxon>Magnoliopsida</taxon>
        <taxon>eudicotyledons</taxon>
        <taxon>Gunneridae</taxon>
        <taxon>Pentapetalae</taxon>
        <taxon>asterids</taxon>
        <taxon>campanulids</taxon>
        <taxon>Asterales</taxon>
        <taxon>Asteraceae</taxon>
        <taxon>Asteroideae</taxon>
        <taxon>Heliantheae alliance</taxon>
        <taxon>Millerieae</taxon>
        <taxon>Smallanthus</taxon>
    </lineage>
</organism>
<keyword evidence="2" id="KW-1185">Reference proteome</keyword>
<accession>A0ACB8ZDM9</accession>
<sequence>MGAGVSSSSSRNVNLNLYNEMRNEFTKRARGSISSSELGRYTGTNFLSFMSPDVFEDFDILAWWKGNESTFPVLSAMARDLLTVQASTVASESVFSLSGRVLSIRRTRLTPAAMEMCICLKDHLDAVDRRQDRALLEDEIEVEELIHESEVNQGLASPLTNEELAEDDRLRGSTNIDMIRPACKKLGFLRLNQILRTYQVRRKKGSAYLSSTNEVKSAYLSSTHEVKSAYLSSTHEVRSEVTLLDLCLGQPREAYQREKTRRERKCRNRTILHQLVSPALVKETSKSESSSRSDICVLQPIQVTCDARWVVVRTDLSLAYQNEMVRRGNGTRGGGRTGGRTDGRNGGRDRTPARQEYSEEGSVHTEPKVSVHETEQTQPEDQPFTFEPEVRAAIACEFRELMKTTLPGLLAEALKSINGEGGPGAAADALVKETDSAPPARGCDYKSFKACDPPVLTGKKDAVATFDWVIRMEAAIRLSECRMDQVVKFAANSLREEASHWWEGVRQAKGDAVVDSMLWNDMKALVIKNFCPRNEIEKVEREFLNLKAGNMTHRQYTTRYNELARLVPHLITTEERKIVCYIQGLPDQVRTYVKANAPTTYDSAVELSGVVFDDLALNVVAVECCCR</sequence>
<comment type="caution">
    <text evidence="1">The sequence shown here is derived from an EMBL/GenBank/DDBJ whole genome shotgun (WGS) entry which is preliminary data.</text>
</comment>
<dbReference type="EMBL" id="CM042043">
    <property type="protein sequence ID" value="KAI3695415.1"/>
    <property type="molecule type" value="Genomic_DNA"/>
</dbReference>
<name>A0ACB8ZDM9_9ASTR</name>
<protein>
    <submittedName>
        <fullName evidence="1">Uncharacterized protein</fullName>
    </submittedName>
</protein>
<evidence type="ECO:0000313" key="2">
    <source>
        <dbReference type="Proteomes" id="UP001056120"/>
    </source>
</evidence>
<evidence type="ECO:0000313" key="1">
    <source>
        <dbReference type="EMBL" id="KAI3695415.1"/>
    </source>
</evidence>
<gene>
    <name evidence="1" type="ORF">L1987_78412</name>
</gene>